<sequence length="515" mass="56435">MIFNSYGFVLLFLPAALAVFHFANARKGAAGAVSSLLFFSLLFYALWDVRYLALLLASTTANYLAGRHIQIRLEAGQGRAAGAILALGVAANLAVLAGFKYLAFATASLNAAFGIQLPLPEILLPLGISFFTFEQLAYLVDIHRGSPAERSLPRYTLFVVFFPRLVAGPVLRYSEIGPQMPQEKPFRASSGDLAVGLTLFSIGLAKKAFLADSIAPYANNAFNEVALGGQPDLLLAWGGVLAYSLQLYFDFSGYSDMAIGTARCFGLRFPANFASPYQATSIIEFWRRWHMTLSRFLRDYLYVPLGGNRRGTLRRHVNLMLTMILGGLWHGANWTFVAWGALHGGYLIINHVWLRLTSSHPRLRSALTSCPGQLGGWALTMVAVAVGWVFFRSPDLAAAERMLAGMAGANGMTLPAGLLDRLPILQSLGFTGSDASGSRFIATWLWCLLLGLIAVALPNSQQILADATPVLEDVRQRGSRLRWRMSRRWSFAMAALLLIGLMSISRGGEFLYWQF</sequence>
<feature type="transmembrane region" description="Helical" evidence="14">
    <location>
        <begin position="319"/>
        <end position="342"/>
    </location>
</feature>
<keyword evidence="16" id="KW-1185">Reference proteome</keyword>
<dbReference type="RefSeq" id="WP_187778849.1">
    <property type="nucleotide sequence ID" value="NZ_JACTUZ010000048.1"/>
</dbReference>
<dbReference type="PANTHER" id="PTHR13285">
    <property type="entry name" value="ACYLTRANSFERASE"/>
    <property type="match status" value="1"/>
</dbReference>
<evidence type="ECO:0000256" key="10">
    <source>
        <dbReference type="ARBA" id="ARBA00023136"/>
    </source>
</evidence>
<evidence type="ECO:0000256" key="12">
    <source>
        <dbReference type="ARBA" id="ARBA00031030"/>
    </source>
</evidence>
<dbReference type="PIRSF" id="PIRSF500217">
    <property type="entry name" value="AlgI"/>
    <property type="match status" value="1"/>
</dbReference>
<evidence type="ECO:0000256" key="9">
    <source>
        <dbReference type="ARBA" id="ARBA00022989"/>
    </source>
</evidence>
<gene>
    <name evidence="15" type="ORF">IBL25_12345</name>
</gene>
<dbReference type="PIRSF" id="PIRSF016636">
    <property type="entry name" value="AlgI_DltB"/>
    <property type="match status" value="1"/>
</dbReference>
<evidence type="ECO:0000256" key="6">
    <source>
        <dbReference type="ARBA" id="ARBA00022679"/>
    </source>
</evidence>
<feature type="transmembrane region" description="Helical" evidence="14">
    <location>
        <begin position="489"/>
        <end position="508"/>
    </location>
</feature>
<evidence type="ECO:0000256" key="3">
    <source>
        <dbReference type="ARBA" id="ARBA00010323"/>
    </source>
</evidence>
<accession>A0ABR7R7F7</accession>
<feature type="transmembrane region" description="Helical" evidence="14">
    <location>
        <begin position="403"/>
        <end position="419"/>
    </location>
</feature>
<dbReference type="InterPro" id="IPR028362">
    <property type="entry name" value="AlgI"/>
</dbReference>
<feature type="transmembrane region" description="Helical" evidence="14">
    <location>
        <begin position="439"/>
        <end position="457"/>
    </location>
</feature>
<keyword evidence="8" id="KW-0016">Alginate biosynthesis</keyword>
<evidence type="ECO:0000313" key="15">
    <source>
        <dbReference type="EMBL" id="MBC9177729.1"/>
    </source>
</evidence>
<keyword evidence="11 13" id="KW-0012">Acyltransferase</keyword>
<comment type="subcellular location">
    <subcellularLocation>
        <location evidence="1">Cell membrane</location>
        <topology evidence="1">Multi-pass membrane protein</topology>
    </subcellularLocation>
</comment>
<feature type="transmembrane region" description="Helical" evidence="14">
    <location>
        <begin position="35"/>
        <end position="59"/>
    </location>
</feature>
<name>A0ABR7R7F7_9PROT</name>
<protein>
    <recommendedName>
        <fullName evidence="4">Probable alginate O-acetylase AlgI</fullName>
    </recommendedName>
    <alternativeName>
        <fullName evidence="12">Alginate biosynthesis protein AlgI</fullName>
    </alternativeName>
</protein>
<evidence type="ECO:0000256" key="4">
    <source>
        <dbReference type="ARBA" id="ARBA00016084"/>
    </source>
</evidence>
<evidence type="ECO:0000313" key="16">
    <source>
        <dbReference type="Proteomes" id="UP000603940"/>
    </source>
</evidence>
<comment type="similarity">
    <text evidence="3 13">Belongs to the membrane-bound acyltransferase family.</text>
</comment>
<comment type="caution">
    <text evidence="15">The sequence shown here is derived from an EMBL/GenBank/DDBJ whole genome shotgun (WGS) entry which is preliminary data.</text>
</comment>
<dbReference type="PANTHER" id="PTHR13285:SF23">
    <property type="entry name" value="TEICHOIC ACID D-ALANYLTRANSFERASE"/>
    <property type="match status" value="1"/>
</dbReference>
<feature type="transmembrane region" description="Helical" evidence="14">
    <location>
        <begin position="374"/>
        <end position="391"/>
    </location>
</feature>
<keyword evidence="10 13" id="KW-0472">Membrane</keyword>
<dbReference type="EMBL" id="JACTUZ010000048">
    <property type="protein sequence ID" value="MBC9177729.1"/>
    <property type="molecule type" value="Genomic_DNA"/>
</dbReference>
<reference evidence="15 16" key="1">
    <citation type="journal article" date="2009" name="Int. J. Syst. Evol. Microbiol.">
        <title>Transfer of Teichococcus ludipueritiae and Muricoccus roseus to the genus Roseomonas, as Roseomonas ludipueritiae comb. nov. and Roseomonas rosea comb. nov., respectively, and emended description of the genus Roseomonas.</title>
        <authorList>
            <person name="Sanchez-Porro C."/>
            <person name="Gallego V."/>
            <person name="Busse H.J."/>
            <person name="Kampfer P."/>
            <person name="Ventosa A."/>
        </authorList>
    </citation>
    <scope>NUCLEOTIDE SEQUENCE [LARGE SCALE GENOMIC DNA]</scope>
    <source>
        <strain evidence="15 16">DSM 14915</strain>
    </source>
</reference>
<dbReference type="InterPro" id="IPR004299">
    <property type="entry name" value="MBOAT_fam"/>
</dbReference>
<dbReference type="Proteomes" id="UP000603940">
    <property type="component" value="Unassembled WGS sequence"/>
</dbReference>
<evidence type="ECO:0000256" key="2">
    <source>
        <dbReference type="ARBA" id="ARBA00005182"/>
    </source>
</evidence>
<evidence type="ECO:0000256" key="8">
    <source>
        <dbReference type="ARBA" id="ARBA00022841"/>
    </source>
</evidence>
<feature type="transmembrane region" description="Helical" evidence="14">
    <location>
        <begin position="80"/>
        <end position="102"/>
    </location>
</feature>
<dbReference type="InterPro" id="IPR051085">
    <property type="entry name" value="MB_O-acyltransferase"/>
</dbReference>
<evidence type="ECO:0000256" key="14">
    <source>
        <dbReference type="SAM" id="Phobius"/>
    </source>
</evidence>
<evidence type="ECO:0000256" key="7">
    <source>
        <dbReference type="ARBA" id="ARBA00022692"/>
    </source>
</evidence>
<evidence type="ECO:0000256" key="13">
    <source>
        <dbReference type="PIRNR" id="PIRNR016636"/>
    </source>
</evidence>
<comment type="pathway">
    <text evidence="2">Glycan biosynthesis; alginate biosynthesis.</text>
</comment>
<evidence type="ECO:0000256" key="11">
    <source>
        <dbReference type="ARBA" id="ARBA00023315"/>
    </source>
</evidence>
<dbReference type="InterPro" id="IPR024194">
    <property type="entry name" value="Ac/AlaTfrase_AlgI/DltB"/>
</dbReference>
<organism evidence="15 16">
    <name type="scientific">Pseudoroseomonas ludipueritiae</name>
    <dbReference type="NCBI Taxonomy" id="198093"/>
    <lineage>
        <taxon>Bacteria</taxon>
        <taxon>Pseudomonadati</taxon>
        <taxon>Pseudomonadota</taxon>
        <taxon>Alphaproteobacteria</taxon>
        <taxon>Acetobacterales</taxon>
        <taxon>Acetobacteraceae</taxon>
        <taxon>Pseudoroseomonas</taxon>
    </lineage>
</organism>
<keyword evidence="7 14" id="KW-0812">Transmembrane</keyword>
<proteinExistence type="inferred from homology"/>
<keyword evidence="5 13" id="KW-1003">Cell membrane</keyword>
<keyword evidence="6 13" id="KW-0808">Transferase</keyword>
<evidence type="ECO:0000256" key="5">
    <source>
        <dbReference type="ARBA" id="ARBA00022475"/>
    </source>
</evidence>
<evidence type="ECO:0000256" key="1">
    <source>
        <dbReference type="ARBA" id="ARBA00004651"/>
    </source>
</evidence>
<dbReference type="Pfam" id="PF03062">
    <property type="entry name" value="MBOAT"/>
    <property type="match status" value="1"/>
</dbReference>
<keyword evidence="9 14" id="KW-1133">Transmembrane helix</keyword>